<dbReference type="PROSITE" id="PS50011">
    <property type="entry name" value="PROTEIN_KINASE_DOM"/>
    <property type="match status" value="1"/>
</dbReference>
<dbReference type="GO" id="GO:0005524">
    <property type="term" value="F:ATP binding"/>
    <property type="evidence" value="ECO:0007669"/>
    <property type="project" value="UniProtKB-UniRule"/>
</dbReference>
<proteinExistence type="predicted"/>
<gene>
    <name evidence="6" type="ORF">CYLTODRAFT_487330</name>
</gene>
<feature type="compositionally biased region" description="Polar residues" evidence="4">
    <location>
        <begin position="46"/>
        <end position="73"/>
    </location>
</feature>
<evidence type="ECO:0000256" key="2">
    <source>
        <dbReference type="ARBA" id="ARBA00022840"/>
    </source>
</evidence>
<protein>
    <submittedName>
        <fullName evidence="6">Kinase-like protein</fullName>
    </submittedName>
</protein>
<evidence type="ECO:0000256" key="1">
    <source>
        <dbReference type="ARBA" id="ARBA00022741"/>
    </source>
</evidence>
<feature type="domain" description="Protein kinase" evidence="5">
    <location>
        <begin position="239"/>
        <end position="535"/>
    </location>
</feature>
<keyword evidence="6" id="KW-0418">Kinase</keyword>
<dbReference type="GO" id="GO:0044773">
    <property type="term" value="P:mitotic DNA damage checkpoint signaling"/>
    <property type="evidence" value="ECO:0007669"/>
    <property type="project" value="TreeGrafter"/>
</dbReference>
<evidence type="ECO:0000259" key="5">
    <source>
        <dbReference type="PROSITE" id="PS50011"/>
    </source>
</evidence>
<dbReference type="Proteomes" id="UP000054007">
    <property type="component" value="Unassembled WGS sequence"/>
</dbReference>
<dbReference type="GO" id="GO:0005634">
    <property type="term" value="C:nucleus"/>
    <property type="evidence" value="ECO:0007669"/>
    <property type="project" value="TreeGrafter"/>
</dbReference>
<dbReference type="Pfam" id="PF00069">
    <property type="entry name" value="Pkinase"/>
    <property type="match status" value="1"/>
</dbReference>
<dbReference type="Gene3D" id="1.10.510.10">
    <property type="entry name" value="Transferase(Phosphotransferase) domain 1"/>
    <property type="match status" value="1"/>
</dbReference>
<feature type="compositionally biased region" description="Polar residues" evidence="4">
    <location>
        <begin position="1"/>
        <end position="12"/>
    </location>
</feature>
<dbReference type="AlphaFoldDB" id="A0A0D7BL40"/>
<dbReference type="InterPro" id="IPR011009">
    <property type="entry name" value="Kinase-like_dom_sf"/>
</dbReference>
<organism evidence="6 7">
    <name type="scientific">Cylindrobasidium torrendii FP15055 ss-10</name>
    <dbReference type="NCBI Taxonomy" id="1314674"/>
    <lineage>
        <taxon>Eukaryota</taxon>
        <taxon>Fungi</taxon>
        <taxon>Dikarya</taxon>
        <taxon>Basidiomycota</taxon>
        <taxon>Agaricomycotina</taxon>
        <taxon>Agaricomycetes</taxon>
        <taxon>Agaricomycetidae</taxon>
        <taxon>Agaricales</taxon>
        <taxon>Marasmiineae</taxon>
        <taxon>Physalacriaceae</taxon>
        <taxon>Cylindrobasidium</taxon>
    </lineage>
</organism>
<dbReference type="GO" id="GO:0005737">
    <property type="term" value="C:cytoplasm"/>
    <property type="evidence" value="ECO:0007669"/>
    <property type="project" value="TreeGrafter"/>
</dbReference>
<sequence length="535" mass="59085">MESSLQTLTTGEMDNVGIARSSPKAPCKPSFVSRLIGKMRWHRRGTQTILPSASGSRPTDSSSKVPSPNQPLGSTVPEVPSKPKVPVKPLPDIPASTPSSHSWNDLSDHACKDSLSERQSPNVSAHFSTKVEAADNEVIPTPILVLPPSPRVNANQHSQVIPTSCLLQPRRERIIRSISPNPSSVSGHLGGDLFDPMKTPGTLASSLPLSIKPPEQMGVIGMPGLPLELEYGSIQYHFMPGRNPIGTGVSGKVYLALSPQKPGRQFAVKVVRKVRCINKGIPMTQEAYNKWEDITPIFTERVVAEANILQSCIEEPSLFLVYPEAILQDYNFYYFIMPNYPISLHDFIANTPNPLTLDLDTCMWCTQQIVLGLQELHKHSIAHLDIKPLNIMIKSSGYLCLIDFGHSVRIPESQVIPRITCGTSGYLAPELRLSDPNSLVAPAAADVYSLGRTMLDMYLSYFTHENDFDKEIWKVAQRSESAAMLISLMTAPVKQRLTLDQVEQLIMLQKGCFKWEDMCSGTADPPLTLLMRLDR</sequence>
<dbReference type="InterPro" id="IPR000719">
    <property type="entry name" value="Prot_kinase_dom"/>
</dbReference>
<dbReference type="STRING" id="1314674.A0A0D7BL40"/>
<dbReference type="SMART" id="SM00220">
    <property type="entry name" value="S_TKc"/>
    <property type="match status" value="1"/>
</dbReference>
<dbReference type="PROSITE" id="PS00107">
    <property type="entry name" value="PROTEIN_KINASE_ATP"/>
    <property type="match status" value="1"/>
</dbReference>
<reference evidence="6 7" key="1">
    <citation type="journal article" date="2015" name="Fungal Genet. Biol.">
        <title>Evolution of novel wood decay mechanisms in Agaricales revealed by the genome sequences of Fistulina hepatica and Cylindrobasidium torrendii.</title>
        <authorList>
            <person name="Floudas D."/>
            <person name="Held B.W."/>
            <person name="Riley R."/>
            <person name="Nagy L.G."/>
            <person name="Koehler G."/>
            <person name="Ransdell A.S."/>
            <person name="Younus H."/>
            <person name="Chow J."/>
            <person name="Chiniquy J."/>
            <person name="Lipzen A."/>
            <person name="Tritt A."/>
            <person name="Sun H."/>
            <person name="Haridas S."/>
            <person name="LaButti K."/>
            <person name="Ohm R.A."/>
            <person name="Kues U."/>
            <person name="Blanchette R.A."/>
            <person name="Grigoriev I.V."/>
            <person name="Minto R.E."/>
            <person name="Hibbett D.S."/>
        </authorList>
    </citation>
    <scope>NUCLEOTIDE SEQUENCE [LARGE SCALE GENOMIC DNA]</scope>
    <source>
        <strain evidence="6 7">FP15055 ss-10</strain>
    </source>
</reference>
<dbReference type="PROSITE" id="PS00108">
    <property type="entry name" value="PROTEIN_KINASE_ST"/>
    <property type="match status" value="1"/>
</dbReference>
<accession>A0A0D7BL40</accession>
<keyword evidence="2 3" id="KW-0067">ATP-binding</keyword>
<dbReference type="InterPro" id="IPR017441">
    <property type="entry name" value="Protein_kinase_ATP_BS"/>
</dbReference>
<feature type="region of interest" description="Disordered" evidence="4">
    <location>
        <begin position="1"/>
        <end position="108"/>
    </location>
</feature>
<dbReference type="InterPro" id="IPR008271">
    <property type="entry name" value="Ser/Thr_kinase_AS"/>
</dbReference>
<evidence type="ECO:0000313" key="6">
    <source>
        <dbReference type="EMBL" id="KIY71263.1"/>
    </source>
</evidence>
<keyword evidence="7" id="KW-1185">Reference proteome</keyword>
<evidence type="ECO:0000256" key="3">
    <source>
        <dbReference type="PROSITE-ProRule" id="PRU10141"/>
    </source>
</evidence>
<feature type="compositionally biased region" description="Polar residues" evidence="4">
    <location>
        <begin position="96"/>
        <end position="105"/>
    </location>
</feature>
<keyword evidence="1 3" id="KW-0547">Nucleotide-binding</keyword>
<feature type="binding site" evidence="3">
    <location>
        <position position="273"/>
    </location>
    <ligand>
        <name>ATP</name>
        <dbReference type="ChEBI" id="CHEBI:30616"/>
    </ligand>
</feature>
<dbReference type="SUPFAM" id="SSF56112">
    <property type="entry name" value="Protein kinase-like (PK-like)"/>
    <property type="match status" value="1"/>
</dbReference>
<name>A0A0D7BL40_9AGAR</name>
<dbReference type="OrthoDB" id="4062651at2759"/>
<dbReference type="PANTHER" id="PTHR44167">
    <property type="entry name" value="OVARIAN-SPECIFIC SERINE/THREONINE-PROTEIN KINASE LOK-RELATED"/>
    <property type="match status" value="1"/>
</dbReference>
<dbReference type="EMBL" id="KN880456">
    <property type="protein sequence ID" value="KIY71263.1"/>
    <property type="molecule type" value="Genomic_DNA"/>
</dbReference>
<keyword evidence="6" id="KW-0808">Transferase</keyword>
<dbReference type="CDD" id="cd00180">
    <property type="entry name" value="PKc"/>
    <property type="match status" value="1"/>
</dbReference>
<dbReference type="Gene3D" id="3.30.200.20">
    <property type="entry name" value="Phosphorylase Kinase, domain 1"/>
    <property type="match status" value="1"/>
</dbReference>
<dbReference type="PANTHER" id="PTHR44167:SF31">
    <property type="entry name" value="PROTEIN CBG02007"/>
    <property type="match status" value="1"/>
</dbReference>
<evidence type="ECO:0000256" key="4">
    <source>
        <dbReference type="SAM" id="MobiDB-lite"/>
    </source>
</evidence>
<evidence type="ECO:0000313" key="7">
    <source>
        <dbReference type="Proteomes" id="UP000054007"/>
    </source>
</evidence>
<dbReference type="GO" id="GO:0004674">
    <property type="term" value="F:protein serine/threonine kinase activity"/>
    <property type="evidence" value="ECO:0007669"/>
    <property type="project" value="TreeGrafter"/>
</dbReference>